<dbReference type="EMBL" id="CP046276">
    <property type="protein sequence ID" value="QGS52077.1"/>
    <property type="molecule type" value="Genomic_DNA"/>
</dbReference>
<dbReference type="AlphaFoldDB" id="A0A6I6C5F0"/>
<name>A0A6I6C5F0_9MOLU</name>
<dbReference type="KEGG" id="stab:STABA_v1c07210"/>
<evidence type="ECO:0000313" key="2">
    <source>
        <dbReference type="Proteomes" id="UP000424468"/>
    </source>
</evidence>
<dbReference type="Proteomes" id="UP000424468">
    <property type="component" value="Chromosome"/>
</dbReference>
<keyword evidence="2" id="KW-1185">Reference proteome</keyword>
<dbReference type="OrthoDB" id="388579at2"/>
<gene>
    <name evidence="1" type="ORF">STABA_v1c07210</name>
</gene>
<sequence>MHLVKKENYYLAFNKNTAIQVINRLKPQRLCVIDFEAFQFTKWTREKFEKITINDIPYTVCLNTLVFDEVCNKFVSSNEVVYQFKDDWSTQSDLLAKLEELAIFVANYVKENNIEKFLYMAKFLEVAALEFFVSIFNDLPILKEYLLIKGYDLYDFFFNQNNFKIISYKYKTQHILKDYMINYGDEYENFEIGKDGMKHFEKIAKGRDADDLDFDKVKEHSFNDLKKGVDLLNYINELANFPDDQVINIKELKDDEISEE</sequence>
<evidence type="ECO:0000313" key="1">
    <source>
        <dbReference type="EMBL" id="QGS52077.1"/>
    </source>
</evidence>
<proteinExistence type="predicted"/>
<dbReference type="RefSeq" id="WP_156006673.1">
    <property type="nucleotide sequence ID" value="NZ_CP046276.1"/>
</dbReference>
<accession>A0A6I6C5F0</accession>
<reference evidence="1 2" key="1">
    <citation type="submission" date="2019-11" db="EMBL/GenBank/DDBJ databases">
        <title>Complete genome sequence of Spiroplasma tabanidicola TAUS-1 (DSM 22603).</title>
        <authorList>
            <person name="Huang C.-T."/>
            <person name="Lin Y.-C."/>
            <person name="Kuo C.-H."/>
        </authorList>
    </citation>
    <scope>NUCLEOTIDE SEQUENCE [LARGE SCALE GENOMIC DNA]</scope>
    <source>
        <strain evidence="1 2">TAUS-1</strain>
    </source>
</reference>
<protein>
    <submittedName>
        <fullName evidence="1">Uncharacterized protein</fullName>
    </submittedName>
</protein>
<organism evidence="1 2">
    <name type="scientific">Spiroplasma tabanidicola</name>
    <dbReference type="NCBI Taxonomy" id="324079"/>
    <lineage>
        <taxon>Bacteria</taxon>
        <taxon>Bacillati</taxon>
        <taxon>Mycoplasmatota</taxon>
        <taxon>Mollicutes</taxon>
        <taxon>Entomoplasmatales</taxon>
        <taxon>Spiroplasmataceae</taxon>
        <taxon>Spiroplasma</taxon>
    </lineage>
</organism>